<sequence length="807" mass="89944">MPGAMRVHHNSDKAIYRFFPIRHAKNFIAILLLKVMSGKGIKNMISILKLILCIPIITLAQQGLFFSLQASEDTMDRISITTDSKAFVSSLFTNTSTNPPLFPFSINSSFPGLSQPPFPNSPNPPTPPIPPFTKGGLGGIRSGEPGKIISGELGEISKEGREETRKEMPEGVGRESNGGTEKGKVFLDKRGYAMQYAEMGLVDLAIPELKKMKECYPDDIRVYAYLGWAYSQKCQILETVEEFQKALEINPDLQRVPFDYPMTKDIPAIIKEFTITFEGLIDQIDSFSGAHEVLGLCCVLQGRLGDAFREYRKVLQQKPAYEKRDLIVYGKTLVPAIDQAITEYEEIVKSQPDCVEALIPLACAYAEKGMLDEAMVTMKKAISAAPDRPDTHMYLGCFYAKRWMMDKALEELYKAKNIRTHILERLLTDGEHFIQNGLFDKAIGAARDAVQVSHNDKRAYELLALAYSKSGMTDKAIETCKETIRLYPDNLPAYLLLGWIYLQGDLPEETKDLIKQATLVEPENTELKALMAFMYAAQNQIHQAIEMCAMIMNKPRSHDGALKDYSWIKGKVPSIEQKLREVMDVLELKPDYQEAYICLGWLYAKNGEAEKAIASYRKALELIPASCRHESSSNAPNGNPSASSFPNHLNPPSPNSPIPPFTKGGLGGIRRGEKGLNRISREEQIAGLGERAGGTGSHTGKIDFYDLLYTTHVHLGNIYVQKGEIQAALNEYNKAQEILSGKALDDVAQGLACLDKGDTEQAIQHFNAVLKINPQYKEVYFFLADAYEKKGLYSAGMVLRLQGEKVK</sequence>
<dbReference type="PANTHER" id="PTHR45586:SF1">
    <property type="entry name" value="LIPOPOLYSACCHARIDE ASSEMBLY PROTEIN B"/>
    <property type="match status" value="1"/>
</dbReference>
<dbReference type="PROSITE" id="PS50005">
    <property type="entry name" value="TPR"/>
    <property type="match status" value="6"/>
</dbReference>
<evidence type="ECO:0008006" key="8">
    <source>
        <dbReference type="Google" id="ProtNLM"/>
    </source>
</evidence>
<feature type="compositionally biased region" description="Low complexity" evidence="4">
    <location>
        <begin position="632"/>
        <end position="648"/>
    </location>
</feature>
<evidence type="ECO:0000256" key="3">
    <source>
        <dbReference type="PROSITE-ProRule" id="PRU00339"/>
    </source>
</evidence>
<dbReference type="STRING" id="247490.KSU1_B0580"/>
<keyword evidence="2 3" id="KW-0802">TPR repeat</keyword>
<dbReference type="InterPro" id="IPR051012">
    <property type="entry name" value="CellSynth/LPSAsmb/PSIAsmb"/>
</dbReference>
<dbReference type="Pfam" id="PF13181">
    <property type="entry name" value="TPR_8"/>
    <property type="match status" value="2"/>
</dbReference>
<feature type="repeat" description="TPR" evidence="3">
    <location>
        <begin position="355"/>
        <end position="388"/>
    </location>
</feature>
<name>I3II92_9BACT</name>
<feature type="compositionally biased region" description="Pro residues" evidence="4">
    <location>
        <begin position="649"/>
        <end position="660"/>
    </location>
</feature>
<proteinExistence type="predicted"/>
<dbReference type="InterPro" id="IPR019734">
    <property type="entry name" value="TPR_rpt"/>
</dbReference>
<evidence type="ECO:0000256" key="2">
    <source>
        <dbReference type="ARBA" id="ARBA00022803"/>
    </source>
</evidence>
<dbReference type="EMBL" id="BAFH01000002">
    <property type="protein sequence ID" value="GAB61437.1"/>
    <property type="molecule type" value="Genomic_DNA"/>
</dbReference>
<evidence type="ECO:0000313" key="6">
    <source>
        <dbReference type="EMBL" id="GAB61437.1"/>
    </source>
</evidence>
<evidence type="ECO:0000256" key="4">
    <source>
        <dbReference type="SAM" id="MobiDB-lite"/>
    </source>
</evidence>
<dbReference type="eggNOG" id="COG0457">
    <property type="taxonomic scope" value="Bacteria"/>
</dbReference>
<feature type="region of interest" description="Disordered" evidence="4">
    <location>
        <begin position="629"/>
        <end position="667"/>
    </location>
</feature>
<dbReference type="Pfam" id="PF13414">
    <property type="entry name" value="TPR_11"/>
    <property type="match status" value="1"/>
</dbReference>
<comment type="caution">
    <text evidence="6">The sequence shown here is derived from an EMBL/GenBank/DDBJ whole genome shotgun (WGS) entry which is preliminary data.</text>
</comment>
<dbReference type="SMART" id="SM00028">
    <property type="entry name" value="TPR"/>
    <property type="match status" value="11"/>
</dbReference>
<keyword evidence="1" id="KW-0677">Repeat</keyword>
<accession>I3II92</accession>
<protein>
    <recommendedName>
        <fullName evidence="8">Tetratricopeptide repeat protein</fullName>
    </recommendedName>
</protein>
<dbReference type="AlphaFoldDB" id="I3II92"/>
<dbReference type="PANTHER" id="PTHR45586">
    <property type="entry name" value="TPR REPEAT-CONTAINING PROTEIN PA4667"/>
    <property type="match status" value="1"/>
</dbReference>
<feature type="repeat" description="TPR" evidence="3">
    <location>
        <begin position="593"/>
        <end position="626"/>
    </location>
</feature>
<reference evidence="6 7" key="1">
    <citation type="journal article" date="2012" name="FEBS Lett.">
        <title>Anammox organism KSU-1 expresses a NirK-type copper-containing nitrite reductase instead of a NirS-type with cytochrome cd1.</title>
        <authorList>
            <person name="Hira D."/>
            <person name="Toh H."/>
            <person name="Migita C.T."/>
            <person name="Okubo H."/>
            <person name="Nishiyama T."/>
            <person name="Hattori M."/>
            <person name="Furukawa K."/>
            <person name="Fujii T."/>
        </authorList>
    </citation>
    <scope>NUCLEOTIDE SEQUENCE [LARGE SCALE GENOMIC DNA]</scope>
</reference>
<evidence type="ECO:0000256" key="5">
    <source>
        <dbReference type="SAM" id="Phobius"/>
    </source>
</evidence>
<feature type="repeat" description="TPR" evidence="3">
    <location>
        <begin position="457"/>
        <end position="490"/>
    </location>
</feature>
<feature type="compositionally biased region" description="Basic and acidic residues" evidence="4">
    <location>
        <begin position="159"/>
        <end position="173"/>
    </location>
</feature>
<dbReference type="Pfam" id="PF07719">
    <property type="entry name" value="TPR_2"/>
    <property type="match status" value="1"/>
</dbReference>
<feature type="region of interest" description="Disordered" evidence="4">
    <location>
        <begin position="159"/>
        <end position="180"/>
    </location>
</feature>
<feature type="transmembrane region" description="Helical" evidence="5">
    <location>
        <begin position="47"/>
        <end position="68"/>
    </location>
</feature>
<dbReference type="InterPro" id="IPR013105">
    <property type="entry name" value="TPR_2"/>
</dbReference>
<gene>
    <name evidence="6" type="ORF">KSU1_B0580</name>
</gene>
<dbReference type="Gene3D" id="1.25.40.10">
    <property type="entry name" value="Tetratricopeptide repeat domain"/>
    <property type="match status" value="4"/>
</dbReference>
<organism evidence="6 7">
    <name type="scientific">Candidatus Jettenia caeni</name>
    <dbReference type="NCBI Taxonomy" id="247490"/>
    <lineage>
        <taxon>Bacteria</taxon>
        <taxon>Pseudomonadati</taxon>
        <taxon>Planctomycetota</taxon>
        <taxon>Candidatus Brocadiia</taxon>
        <taxon>Candidatus Brocadiales</taxon>
        <taxon>Candidatus Brocadiaceae</taxon>
        <taxon>Candidatus Jettenia</taxon>
    </lineage>
</organism>
<keyword evidence="7" id="KW-1185">Reference proteome</keyword>
<evidence type="ECO:0000313" key="7">
    <source>
        <dbReference type="Proteomes" id="UP000002985"/>
    </source>
</evidence>
<dbReference type="PROSITE" id="PS50293">
    <property type="entry name" value="TPR_REGION"/>
    <property type="match status" value="1"/>
</dbReference>
<evidence type="ECO:0000256" key="1">
    <source>
        <dbReference type="ARBA" id="ARBA00022737"/>
    </source>
</evidence>
<keyword evidence="5" id="KW-0812">Transmembrane</keyword>
<feature type="repeat" description="TPR" evidence="3">
    <location>
        <begin position="709"/>
        <end position="742"/>
    </location>
</feature>
<feature type="repeat" description="TPR" evidence="3">
    <location>
        <begin position="220"/>
        <end position="253"/>
    </location>
</feature>
<dbReference type="Pfam" id="PF14559">
    <property type="entry name" value="TPR_19"/>
    <property type="match status" value="1"/>
</dbReference>
<dbReference type="SUPFAM" id="SSF48452">
    <property type="entry name" value="TPR-like"/>
    <property type="match status" value="3"/>
</dbReference>
<dbReference type="InterPro" id="IPR011990">
    <property type="entry name" value="TPR-like_helical_dom_sf"/>
</dbReference>
<feature type="repeat" description="TPR" evidence="3">
    <location>
        <begin position="743"/>
        <end position="776"/>
    </location>
</feature>
<keyword evidence="5" id="KW-0472">Membrane</keyword>
<keyword evidence="5" id="KW-1133">Transmembrane helix</keyword>
<dbReference type="Proteomes" id="UP000002985">
    <property type="component" value="Unassembled WGS sequence"/>
</dbReference>
<dbReference type="OrthoDB" id="9790037at2"/>